<protein>
    <submittedName>
        <fullName evidence="9">Intercellular adhesion protein R</fullName>
    </submittedName>
    <submittedName>
        <fullName evidence="10">TetR family transcriptional regulator</fullName>
    </submittedName>
    <submittedName>
        <fullName evidence="5">TetR-family trancscriptional regulator</fullName>
    </submittedName>
    <submittedName>
        <fullName evidence="7">TetR/AcrR family transcriptional regulator</fullName>
    </submittedName>
    <submittedName>
        <fullName evidence="4">Transcriptional regulator, TetR family</fullName>
    </submittedName>
</protein>
<dbReference type="EMBL" id="CAADAN010000001">
    <property type="protein sequence ID" value="VFD29083.1"/>
    <property type="molecule type" value="Genomic_DNA"/>
</dbReference>
<proteinExistence type="predicted"/>
<dbReference type="AlphaFoldDB" id="A0A031WAZ8"/>
<dbReference type="SUPFAM" id="SSF48498">
    <property type="entry name" value="Tetracyclin repressor-like, C-terminal domain"/>
    <property type="match status" value="1"/>
</dbReference>
<dbReference type="InterPro" id="IPR036271">
    <property type="entry name" value="Tet_transcr_reg_TetR-rel_C_sf"/>
</dbReference>
<evidence type="ECO:0000313" key="5">
    <source>
        <dbReference type="EMBL" id="CDS88544.1"/>
    </source>
</evidence>
<dbReference type="EMBL" id="CAAJVP010000005">
    <property type="protein sequence ID" value="VHY03548.1"/>
    <property type="molecule type" value="Genomic_DNA"/>
</dbReference>
<organism evidence="4">
    <name type="scientific">Clostridioides difficile</name>
    <name type="common">Peptoclostridium difficile</name>
    <dbReference type="NCBI Taxonomy" id="1496"/>
    <lineage>
        <taxon>Bacteria</taxon>
        <taxon>Bacillati</taxon>
        <taxon>Bacillota</taxon>
        <taxon>Clostridia</taxon>
        <taxon>Peptostreptococcales</taxon>
        <taxon>Peptostreptococcaceae</taxon>
        <taxon>Clostridioides</taxon>
    </lineage>
</organism>
<name>A0A031WAZ8_CLODI</name>
<evidence type="ECO:0000313" key="12">
    <source>
        <dbReference type="Proteomes" id="UP000189137"/>
    </source>
</evidence>
<dbReference type="Pfam" id="PF00440">
    <property type="entry name" value="TetR_N"/>
    <property type="match status" value="1"/>
</dbReference>
<reference evidence="7" key="4">
    <citation type="submission" date="2021-06" db="EMBL/GenBank/DDBJ databases">
        <authorList>
            <consortium name="NCBI Pathogen Detection Project"/>
        </authorList>
    </citation>
    <scope>NUCLEOTIDE SEQUENCE</scope>
    <source>
        <strain evidence="7">HN1000</strain>
    </source>
</reference>
<dbReference type="Proteomes" id="UP000189137">
    <property type="component" value="Unassembled WGS sequence"/>
</dbReference>
<dbReference type="PRINTS" id="PR00455">
    <property type="entry name" value="HTHTETR"/>
</dbReference>
<dbReference type="EMBL" id="DAEPXK010000024">
    <property type="protein sequence ID" value="HBH1542812.1"/>
    <property type="molecule type" value="Genomic_DNA"/>
</dbReference>
<dbReference type="SMR" id="A0A031WAZ8"/>
<dbReference type="RefSeq" id="WP_004454936.1">
    <property type="nucleotide sequence ID" value="NZ_AP031492.1"/>
</dbReference>
<evidence type="ECO:0000313" key="7">
    <source>
        <dbReference type="EMBL" id="HBH1542812.1"/>
    </source>
</evidence>
<dbReference type="EMBL" id="FUPS01000005">
    <property type="protein sequence ID" value="SJS32340.1"/>
    <property type="molecule type" value="Genomic_DNA"/>
</dbReference>
<dbReference type="EMBL" id="LK932505">
    <property type="protein sequence ID" value="CDS85088.1"/>
    <property type="molecule type" value="Genomic_DNA"/>
</dbReference>
<dbReference type="GeneID" id="66355013"/>
<feature type="DNA-binding region" description="H-T-H motif" evidence="2">
    <location>
        <begin position="27"/>
        <end position="46"/>
    </location>
</feature>
<reference evidence="7" key="2">
    <citation type="journal article" date="2018" name="Genome Biol.">
        <title>SKESA: strategic k-mer extension for scrupulous assemblies.</title>
        <authorList>
            <person name="Souvorov A."/>
            <person name="Agarwala R."/>
            <person name="Lipman D.J."/>
        </authorList>
    </citation>
    <scope>NUCLEOTIDE SEQUENCE</scope>
    <source>
        <strain evidence="7">HN1000</strain>
    </source>
</reference>
<reference evidence="4" key="1">
    <citation type="submission" date="2014-07" db="EMBL/GenBank/DDBJ databases">
        <authorList>
            <person name="Monot Marc"/>
        </authorList>
    </citation>
    <scope>NUCLEOTIDE SEQUENCE</scope>
    <source>
        <strain evidence="6">7032989</strain>
        <strain evidence="5">7032994</strain>
    </source>
</reference>
<keyword evidence="1 2" id="KW-0238">DNA-binding</keyword>
<evidence type="ECO:0000313" key="13">
    <source>
        <dbReference type="Proteomes" id="UP000372533"/>
    </source>
</evidence>
<gene>
    <name evidence="10" type="primary">icaR</name>
    <name evidence="9" type="synonym">icaR_2</name>
    <name evidence="6" type="ORF">BN1095_620053</name>
    <name evidence="4" type="ORF">BN1096_520088</name>
    <name evidence="5" type="ORF">BN1097_680096</name>
    <name evidence="7" type="ORF">KRM00_002304</name>
    <name evidence="8" type="ORF">KRM00_004261</name>
    <name evidence="11" type="ORF">SAMEA1402366_01517</name>
    <name evidence="10" type="ORF">SAMEA1402399_00116</name>
    <name evidence="9" type="ORF">SAMEA3375112_01825</name>
</gene>
<evidence type="ECO:0000313" key="6">
    <source>
        <dbReference type="EMBL" id="CDT64365.1"/>
    </source>
</evidence>
<evidence type="ECO:0000256" key="1">
    <source>
        <dbReference type="ARBA" id="ARBA00023125"/>
    </source>
</evidence>
<evidence type="ECO:0000313" key="14">
    <source>
        <dbReference type="Proteomes" id="UP000411588"/>
    </source>
</evidence>
<dbReference type="EMBL" id="DAEPXK010000140">
    <property type="protein sequence ID" value="HBH1544659.1"/>
    <property type="molecule type" value="Genomic_DNA"/>
</dbReference>
<evidence type="ECO:0000313" key="11">
    <source>
        <dbReference type="EMBL" id="VHY03548.1"/>
    </source>
</evidence>
<dbReference type="InterPro" id="IPR001647">
    <property type="entry name" value="HTH_TetR"/>
</dbReference>
<dbReference type="EMBL" id="LK932407">
    <property type="protein sequence ID" value="CDS88544.1"/>
    <property type="molecule type" value="Genomic_DNA"/>
</dbReference>
<dbReference type="Gene3D" id="1.10.357.10">
    <property type="entry name" value="Tetracycline Repressor, domain 2"/>
    <property type="match status" value="1"/>
</dbReference>
<evidence type="ECO:0000313" key="8">
    <source>
        <dbReference type="EMBL" id="HBH1544659.1"/>
    </source>
</evidence>
<dbReference type="PATRIC" id="fig|1496.1373.peg.219"/>
<dbReference type="SUPFAM" id="SSF46689">
    <property type="entry name" value="Homeodomain-like"/>
    <property type="match status" value="1"/>
</dbReference>
<sequence length="190" mass="21609">MKTNNMKQAILSSATNLIAKNGVQNTSLADIAKDVNISKGTLYYHYASKDDIIYDIADTHLEVITSAILNCVKNVKSKNSQIEMVNLILEKISTIESRGRVHMYLICEAITSNNDLKERIRLKYIEWRTTLKSEIVESLEKYNSSENEQDAESFSFLLMSIVDGLVVQSLLKTEKIPYENIASFLVNHWI</sequence>
<evidence type="ECO:0000256" key="2">
    <source>
        <dbReference type="PROSITE-ProRule" id="PRU00335"/>
    </source>
</evidence>
<dbReference type="OMA" id="ERHIRYI"/>
<feature type="domain" description="HTH tetR-type" evidence="3">
    <location>
        <begin position="4"/>
        <end position="64"/>
    </location>
</feature>
<evidence type="ECO:0000259" key="3">
    <source>
        <dbReference type="PROSITE" id="PS50977"/>
    </source>
</evidence>
<evidence type="ECO:0000313" key="4">
    <source>
        <dbReference type="EMBL" id="CDS85088.1"/>
    </source>
</evidence>
<dbReference type="Proteomes" id="UP000372533">
    <property type="component" value="Unassembled WGS sequence"/>
</dbReference>
<dbReference type="InterPro" id="IPR009057">
    <property type="entry name" value="Homeodomain-like_sf"/>
</dbReference>
<accession>A0A031WAZ8</accession>
<dbReference type="EMBL" id="LK933316">
    <property type="protein sequence ID" value="CDT64365.1"/>
    <property type="molecule type" value="Genomic_DNA"/>
</dbReference>
<dbReference type="PANTHER" id="PTHR43479:SF11">
    <property type="entry name" value="ACREF_ENVCD OPERON REPRESSOR-RELATED"/>
    <property type="match status" value="1"/>
</dbReference>
<dbReference type="Proteomes" id="UP000411588">
    <property type="component" value="Unassembled WGS sequence"/>
</dbReference>
<dbReference type="InterPro" id="IPR050624">
    <property type="entry name" value="HTH-type_Tx_Regulator"/>
</dbReference>
<dbReference type="GO" id="GO:0003677">
    <property type="term" value="F:DNA binding"/>
    <property type="evidence" value="ECO:0007669"/>
    <property type="project" value="UniProtKB-UniRule"/>
</dbReference>
<dbReference type="PROSITE" id="PS50977">
    <property type="entry name" value="HTH_TETR_2"/>
    <property type="match status" value="1"/>
</dbReference>
<evidence type="ECO:0000313" key="10">
    <source>
        <dbReference type="EMBL" id="VFD29083.1"/>
    </source>
</evidence>
<dbReference type="Proteomes" id="UP000878956">
    <property type="component" value="Unassembled WGS sequence"/>
</dbReference>
<dbReference type="PANTHER" id="PTHR43479">
    <property type="entry name" value="ACREF/ENVCD OPERON REPRESSOR-RELATED"/>
    <property type="match status" value="1"/>
</dbReference>
<evidence type="ECO:0000313" key="9">
    <source>
        <dbReference type="EMBL" id="SJS32340.1"/>
    </source>
</evidence>
<dbReference type="KEGG" id="pdf:CD630DERM_26150"/>
<reference evidence="11 13" key="3">
    <citation type="submission" date="2019-04" db="EMBL/GenBank/DDBJ databases">
        <authorList>
            <consortium name="Pathogen Informatics"/>
        </authorList>
    </citation>
    <scope>NUCLEOTIDE SEQUENCE [LARGE SCALE GENOMIC DNA]</scope>
    <source>
        <strain evidence="14">clo34</strain>
        <strain evidence="10">Clo34</strain>
        <strain evidence="13">tl291</strain>
        <strain evidence="11">Tl291</strain>
        <strain evidence="9 12">VRECD0157</strain>
    </source>
</reference>